<evidence type="ECO:0000313" key="3">
    <source>
        <dbReference type="WBParaSite" id="TCLT_0000937201-mRNA-1"/>
    </source>
</evidence>
<sequence>MLLLSLLSLCAGLTFHWFNYVKEEGRERLYMAYVCAGGRERRRGREGRRGRGAFRHFGAPLMRCVHCVYVASVYSHAGQ</sequence>
<dbReference type="EMBL" id="UYYF01004782">
    <property type="protein sequence ID" value="VDN06988.1"/>
    <property type="molecule type" value="Genomic_DNA"/>
</dbReference>
<protein>
    <submittedName>
        <fullName evidence="3">Secreted protein</fullName>
    </submittedName>
</protein>
<keyword evidence="2" id="KW-1185">Reference proteome</keyword>
<evidence type="ECO:0000313" key="2">
    <source>
        <dbReference type="Proteomes" id="UP000276776"/>
    </source>
</evidence>
<dbReference type="Proteomes" id="UP000276776">
    <property type="component" value="Unassembled WGS sequence"/>
</dbReference>
<proteinExistence type="predicted"/>
<dbReference type="WBParaSite" id="TCLT_0000937201-mRNA-1">
    <property type="protein sequence ID" value="TCLT_0000937201-mRNA-1"/>
    <property type="gene ID" value="TCLT_0000937201"/>
</dbReference>
<accession>A0A0N5D8E2</accession>
<dbReference type="AlphaFoldDB" id="A0A0N5D8E2"/>
<reference evidence="3" key="1">
    <citation type="submission" date="2017-02" db="UniProtKB">
        <authorList>
            <consortium name="WormBaseParasite"/>
        </authorList>
    </citation>
    <scope>IDENTIFICATION</scope>
</reference>
<reference evidence="1 2" key="2">
    <citation type="submission" date="2018-11" db="EMBL/GenBank/DDBJ databases">
        <authorList>
            <consortium name="Pathogen Informatics"/>
        </authorList>
    </citation>
    <scope>NUCLEOTIDE SEQUENCE [LARGE SCALE GENOMIC DNA]</scope>
</reference>
<name>A0A0N5D8E2_THECL</name>
<gene>
    <name evidence="1" type="ORF">TCLT_LOCUS9361</name>
</gene>
<evidence type="ECO:0000313" key="1">
    <source>
        <dbReference type="EMBL" id="VDN06988.1"/>
    </source>
</evidence>
<organism evidence="3">
    <name type="scientific">Thelazia callipaeda</name>
    <name type="common">Oriental eyeworm</name>
    <name type="synonym">Parasitic nematode</name>
    <dbReference type="NCBI Taxonomy" id="103827"/>
    <lineage>
        <taxon>Eukaryota</taxon>
        <taxon>Metazoa</taxon>
        <taxon>Ecdysozoa</taxon>
        <taxon>Nematoda</taxon>
        <taxon>Chromadorea</taxon>
        <taxon>Rhabditida</taxon>
        <taxon>Spirurina</taxon>
        <taxon>Spiruromorpha</taxon>
        <taxon>Thelazioidea</taxon>
        <taxon>Thelaziidae</taxon>
        <taxon>Thelazia</taxon>
    </lineage>
</organism>